<proteinExistence type="predicted"/>
<dbReference type="EMBL" id="MU118124">
    <property type="protein sequence ID" value="KAF9644705.1"/>
    <property type="molecule type" value="Genomic_DNA"/>
</dbReference>
<protein>
    <submittedName>
        <fullName evidence="1">Uncharacterized protein</fullName>
    </submittedName>
</protein>
<accession>A0ACB6Z4N3</accession>
<comment type="caution">
    <text evidence="1">The sequence shown here is derived from an EMBL/GenBank/DDBJ whole genome shotgun (WGS) entry which is preliminary data.</text>
</comment>
<reference evidence="1" key="2">
    <citation type="journal article" date="2020" name="Nat. Commun.">
        <title>Large-scale genome sequencing of mycorrhizal fungi provides insights into the early evolution of symbiotic traits.</title>
        <authorList>
            <person name="Miyauchi S."/>
            <person name="Kiss E."/>
            <person name="Kuo A."/>
            <person name="Drula E."/>
            <person name="Kohler A."/>
            <person name="Sanchez-Garcia M."/>
            <person name="Morin E."/>
            <person name="Andreopoulos B."/>
            <person name="Barry K.W."/>
            <person name="Bonito G."/>
            <person name="Buee M."/>
            <person name="Carver A."/>
            <person name="Chen C."/>
            <person name="Cichocki N."/>
            <person name="Clum A."/>
            <person name="Culley D."/>
            <person name="Crous P.W."/>
            <person name="Fauchery L."/>
            <person name="Girlanda M."/>
            <person name="Hayes R.D."/>
            <person name="Keri Z."/>
            <person name="LaButti K."/>
            <person name="Lipzen A."/>
            <person name="Lombard V."/>
            <person name="Magnuson J."/>
            <person name="Maillard F."/>
            <person name="Murat C."/>
            <person name="Nolan M."/>
            <person name="Ohm R.A."/>
            <person name="Pangilinan J."/>
            <person name="Pereira M.F."/>
            <person name="Perotto S."/>
            <person name="Peter M."/>
            <person name="Pfister S."/>
            <person name="Riley R."/>
            <person name="Sitrit Y."/>
            <person name="Stielow J.B."/>
            <person name="Szollosi G."/>
            <person name="Zifcakova L."/>
            <person name="Stursova M."/>
            <person name="Spatafora J.W."/>
            <person name="Tedersoo L."/>
            <person name="Vaario L.M."/>
            <person name="Yamada A."/>
            <person name="Yan M."/>
            <person name="Wang P."/>
            <person name="Xu J."/>
            <person name="Bruns T."/>
            <person name="Baldrian P."/>
            <person name="Vilgalys R."/>
            <person name="Dunand C."/>
            <person name="Henrissat B."/>
            <person name="Grigoriev I.V."/>
            <person name="Hibbett D."/>
            <person name="Nagy L.G."/>
            <person name="Martin F.M."/>
        </authorList>
    </citation>
    <scope>NUCLEOTIDE SEQUENCE</scope>
    <source>
        <strain evidence="1">P2</strain>
    </source>
</reference>
<organism evidence="1 2">
    <name type="scientific">Thelephora ganbajun</name>
    <name type="common">Ganba fungus</name>
    <dbReference type="NCBI Taxonomy" id="370292"/>
    <lineage>
        <taxon>Eukaryota</taxon>
        <taxon>Fungi</taxon>
        <taxon>Dikarya</taxon>
        <taxon>Basidiomycota</taxon>
        <taxon>Agaricomycotina</taxon>
        <taxon>Agaricomycetes</taxon>
        <taxon>Thelephorales</taxon>
        <taxon>Thelephoraceae</taxon>
        <taxon>Thelephora</taxon>
    </lineage>
</organism>
<evidence type="ECO:0000313" key="1">
    <source>
        <dbReference type="EMBL" id="KAF9644705.1"/>
    </source>
</evidence>
<gene>
    <name evidence="1" type="ORF">BDM02DRAFT_3211160</name>
</gene>
<name>A0ACB6Z4N3_THEGA</name>
<dbReference type="Proteomes" id="UP000886501">
    <property type="component" value="Unassembled WGS sequence"/>
</dbReference>
<evidence type="ECO:0000313" key="2">
    <source>
        <dbReference type="Proteomes" id="UP000886501"/>
    </source>
</evidence>
<sequence length="207" mass="24201">MFDLWPYLRPRRTMRARSLEQTIKVSDLHTKHSVVKALMRRVNWRQQPATESQKTFIESRWKKALKYVQGETTRRCVQPSYPKVDERGDREFLLGWASLRIIEYKMKAMRKGKQLQLKELRKQAREVVTICRREPFIQGFPLSESSERLSHPEHMLFGITGIRVVGLPTGLYIERGAAGYDAELYSLPVPFRVLRLHSLATCDGLTK</sequence>
<keyword evidence="2" id="KW-1185">Reference proteome</keyword>
<reference evidence="1" key="1">
    <citation type="submission" date="2019-10" db="EMBL/GenBank/DDBJ databases">
        <authorList>
            <consortium name="DOE Joint Genome Institute"/>
            <person name="Kuo A."/>
            <person name="Miyauchi S."/>
            <person name="Kiss E."/>
            <person name="Drula E."/>
            <person name="Kohler A."/>
            <person name="Sanchez-Garcia M."/>
            <person name="Andreopoulos B."/>
            <person name="Barry K.W."/>
            <person name="Bonito G."/>
            <person name="Buee M."/>
            <person name="Carver A."/>
            <person name="Chen C."/>
            <person name="Cichocki N."/>
            <person name="Clum A."/>
            <person name="Culley D."/>
            <person name="Crous P.W."/>
            <person name="Fauchery L."/>
            <person name="Girlanda M."/>
            <person name="Hayes R."/>
            <person name="Keri Z."/>
            <person name="Labutti K."/>
            <person name="Lipzen A."/>
            <person name="Lombard V."/>
            <person name="Magnuson J."/>
            <person name="Maillard F."/>
            <person name="Morin E."/>
            <person name="Murat C."/>
            <person name="Nolan M."/>
            <person name="Ohm R."/>
            <person name="Pangilinan J."/>
            <person name="Pereira M."/>
            <person name="Perotto S."/>
            <person name="Peter M."/>
            <person name="Riley R."/>
            <person name="Sitrit Y."/>
            <person name="Stielow B."/>
            <person name="Szollosi G."/>
            <person name="Zifcakova L."/>
            <person name="Stursova M."/>
            <person name="Spatafora J.W."/>
            <person name="Tedersoo L."/>
            <person name="Vaario L.-M."/>
            <person name="Yamada A."/>
            <person name="Yan M."/>
            <person name="Wang P."/>
            <person name="Xu J."/>
            <person name="Bruns T."/>
            <person name="Baldrian P."/>
            <person name="Vilgalys R."/>
            <person name="Henrissat B."/>
            <person name="Grigoriev I.V."/>
            <person name="Hibbett D."/>
            <person name="Nagy L.G."/>
            <person name="Martin F.M."/>
        </authorList>
    </citation>
    <scope>NUCLEOTIDE SEQUENCE</scope>
    <source>
        <strain evidence="1">P2</strain>
    </source>
</reference>